<dbReference type="EMBL" id="JBHTGL010000005">
    <property type="protein sequence ID" value="MFD0622043.1"/>
    <property type="molecule type" value="Genomic_DNA"/>
</dbReference>
<keyword evidence="2" id="KW-1185">Reference proteome</keyword>
<organism evidence="1 2">
    <name type="scientific">Streptomyces sanglieri</name>
    <dbReference type="NCBI Taxonomy" id="193460"/>
    <lineage>
        <taxon>Bacteria</taxon>
        <taxon>Bacillati</taxon>
        <taxon>Actinomycetota</taxon>
        <taxon>Actinomycetes</taxon>
        <taxon>Kitasatosporales</taxon>
        <taxon>Streptomycetaceae</taxon>
        <taxon>Streptomyces</taxon>
    </lineage>
</organism>
<reference evidence="2" key="1">
    <citation type="journal article" date="2019" name="Int. J. Syst. Evol. Microbiol.">
        <title>The Global Catalogue of Microorganisms (GCM) 10K type strain sequencing project: providing services to taxonomists for standard genome sequencing and annotation.</title>
        <authorList>
            <consortium name="The Broad Institute Genomics Platform"/>
            <consortium name="The Broad Institute Genome Sequencing Center for Infectious Disease"/>
            <person name="Wu L."/>
            <person name="Ma J."/>
        </authorList>
    </citation>
    <scope>NUCLEOTIDE SEQUENCE [LARGE SCALE GENOMIC DNA]</scope>
    <source>
        <strain evidence="2">JCM 12607</strain>
    </source>
</reference>
<evidence type="ECO:0000313" key="1">
    <source>
        <dbReference type="EMBL" id="MFD0622043.1"/>
    </source>
</evidence>
<sequence length="60" mass="6429">MVTPAKYELLRAAVMKFATALASDLGNWGEEQAVAAQLAQNKLTGANFFSTYAETCRTAS</sequence>
<gene>
    <name evidence="1" type="ORF">ACFQ2K_03730</name>
</gene>
<protein>
    <submittedName>
        <fullName evidence="1">Uncharacterized protein</fullName>
    </submittedName>
</protein>
<dbReference type="Proteomes" id="UP001596915">
    <property type="component" value="Unassembled WGS sequence"/>
</dbReference>
<name>A0ABW2WRC4_9ACTN</name>
<proteinExistence type="predicted"/>
<accession>A0ABW2WRC4</accession>
<comment type="caution">
    <text evidence="1">The sequence shown here is derived from an EMBL/GenBank/DDBJ whole genome shotgun (WGS) entry which is preliminary data.</text>
</comment>
<evidence type="ECO:0000313" key="2">
    <source>
        <dbReference type="Proteomes" id="UP001596915"/>
    </source>
</evidence>